<accession>A0A1H9C762</accession>
<evidence type="ECO:0000313" key="1">
    <source>
        <dbReference type="EMBL" id="SEP96969.1"/>
    </source>
</evidence>
<dbReference type="OrthoDB" id="1457380at2"/>
<organism evidence="1 2">
    <name type="scientific">Hyunsoonleella jejuensis</name>
    <dbReference type="NCBI Taxonomy" id="419940"/>
    <lineage>
        <taxon>Bacteria</taxon>
        <taxon>Pseudomonadati</taxon>
        <taxon>Bacteroidota</taxon>
        <taxon>Flavobacteriia</taxon>
        <taxon>Flavobacteriales</taxon>
        <taxon>Flavobacteriaceae</taxon>
    </lineage>
</organism>
<evidence type="ECO:0000313" key="2">
    <source>
        <dbReference type="Proteomes" id="UP000198999"/>
    </source>
</evidence>
<keyword evidence="2" id="KW-1185">Reference proteome</keyword>
<dbReference type="RefSeq" id="WP_092575760.1">
    <property type="nucleotide sequence ID" value="NZ_FOFN01000001.1"/>
</dbReference>
<reference evidence="1 2" key="1">
    <citation type="submission" date="2016-10" db="EMBL/GenBank/DDBJ databases">
        <authorList>
            <person name="de Groot N.N."/>
        </authorList>
    </citation>
    <scope>NUCLEOTIDE SEQUENCE [LARGE SCALE GENOMIC DNA]</scope>
    <source>
        <strain evidence="1 2">DSM 21035</strain>
    </source>
</reference>
<dbReference type="AlphaFoldDB" id="A0A1H9C762"/>
<dbReference type="EMBL" id="FOFN01000001">
    <property type="protein sequence ID" value="SEP96969.1"/>
    <property type="molecule type" value="Genomic_DNA"/>
</dbReference>
<dbReference type="STRING" id="419940.SAMN05421824_0822"/>
<dbReference type="Proteomes" id="UP000198999">
    <property type="component" value="Unassembled WGS sequence"/>
</dbReference>
<gene>
    <name evidence="1" type="ORF">SAMN05421824_0822</name>
</gene>
<name>A0A1H9C762_9FLAO</name>
<protein>
    <submittedName>
        <fullName evidence="1">Uncharacterized protein</fullName>
    </submittedName>
</protein>
<proteinExistence type="predicted"/>
<sequence length="671" mass="75042">MKRKLLYVFTLFLVFTCSKVEPLYDITKEKIVLEEGLDIDYDDLIALTFDEESDVDENGGFEIDNPTDGDLPIVFLKDDEIIFGYYEKTGNNNTVSVDDILLFYFSLHPEIVKQGVERASLLGSIKSNDNYESLKNEIKTSLGENVTPFKNQDFVKILNESGYEIGIKTRTDKGNRHSKKTDKYNFTFTRDGIIEWEKKFPVYCTVGLEIVDKKTNESVSGTQLLDKSGLDLLAPGSAIEWLYKYFTTEESDTKVRYELPKDGEYQINLSNGVDNFGTKEFESKIDEINRINLGIDIVSFMIPIGIEKVLGKADCRDAIVGFFKGISLSSLKTVFYLNGNLNEVEAEKELFNISNDIYDEIVKCALGGKGIKFIDKIKDIGDKYFNKVKDGASIALFIRDYVVSDIKSSETRYFYDGVSFGTLSQQNLSGLEFINSDGNTEFNGKTGDEHFYKLEIKEEVITHEVDRLLWTSVSAVAEEQTAIGVPFEITKSNDGDAKLIEVDKIVEARVDGTSIGETTIDGILQLKFETGTKNSQFEITPAFESNGLLINEAITLKVLETSYVYPENGAYGQNILNREASINPPGNFSLHANIPEGKDLRVKVIGNFAVVGNSGNGWTWNTTVVQQPYEVTADFTSTQTGLVDVGLLVNPSGITRIEVYENGDTVATWTR</sequence>